<evidence type="ECO:0000256" key="1">
    <source>
        <dbReference type="SAM" id="Phobius"/>
    </source>
</evidence>
<organism evidence="3 4">
    <name type="scientific">Luteibacter rhizovicinus</name>
    <dbReference type="NCBI Taxonomy" id="242606"/>
    <lineage>
        <taxon>Bacteria</taxon>
        <taxon>Pseudomonadati</taxon>
        <taxon>Pseudomonadota</taxon>
        <taxon>Gammaproteobacteria</taxon>
        <taxon>Lysobacterales</taxon>
        <taxon>Rhodanobacteraceae</taxon>
        <taxon>Luteibacter</taxon>
    </lineage>
</organism>
<keyword evidence="1" id="KW-1133">Transmembrane helix</keyword>
<dbReference type="EMBL" id="SMCS01000003">
    <property type="protein sequence ID" value="TCV94541.1"/>
    <property type="molecule type" value="Genomic_DNA"/>
</dbReference>
<keyword evidence="4" id="KW-1185">Reference proteome</keyword>
<dbReference type="InterPro" id="IPR025178">
    <property type="entry name" value="Lnb_N"/>
</dbReference>
<keyword evidence="1" id="KW-0812">Transmembrane</keyword>
<evidence type="ECO:0000313" key="3">
    <source>
        <dbReference type="EMBL" id="TCV94541.1"/>
    </source>
</evidence>
<feature type="domain" description="Lnb N-terminal periplasmic" evidence="2">
    <location>
        <begin position="123"/>
        <end position="277"/>
    </location>
</feature>
<evidence type="ECO:0000313" key="4">
    <source>
        <dbReference type="Proteomes" id="UP000295645"/>
    </source>
</evidence>
<protein>
    <submittedName>
        <fullName evidence="3">Uncharacterized protein DUF4105</fullName>
    </submittedName>
</protein>
<sequence length="331" mass="37549">MLIRTVLGALTGVVVFVSGVWGGFALWYQLPGGQAARWTGSAIWALAVIAVLALTVTRRAWWPVLAYAGLLLLLVVWWTSIRPSNDRVWSPDVAHLLHGSVDGSRVTLVNVRDFNWRTDDDFDERWDTRTYDLDQLVSADAILSYWGSKAIAHAMISFGFSDGRHVVFSMEIRRERGEAFSEIGGFFKQFELVLIAADERDIVRVRTNVRDEDDYLFPLSMPREGMRSLFLSYVNAANELTTTPRFYNTITSNCTTIVYRMARRIDPGLPMDLRLLLTGYLPEYLHNNGTLDPRLSVDEWRRQGRITDRARGSAVGDDFSRVIRDGVPPAR</sequence>
<feature type="transmembrane region" description="Helical" evidence="1">
    <location>
        <begin position="35"/>
        <end position="54"/>
    </location>
</feature>
<evidence type="ECO:0000259" key="2">
    <source>
        <dbReference type="Pfam" id="PF13387"/>
    </source>
</evidence>
<reference evidence="3 4" key="1">
    <citation type="submission" date="2019-03" db="EMBL/GenBank/DDBJ databases">
        <title>Above-ground endophytic microbial communities from plants in different locations in the United States.</title>
        <authorList>
            <person name="Frank C."/>
        </authorList>
    </citation>
    <scope>NUCLEOTIDE SEQUENCE [LARGE SCALE GENOMIC DNA]</scope>
    <source>
        <strain evidence="3 4">LP_13_YM</strain>
    </source>
</reference>
<feature type="transmembrane region" description="Helical" evidence="1">
    <location>
        <begin position="6"/>
        <end position="28"/>
    </location>
</feature>
<dbReference type="Proteomes" id="UP000295645">
    <property type="component" value="Unassembled WGS sequence"/>
</dbReference>
<accession>A0A4R3YQ78</accession>
<feature type="transmembrane region" description="Helical" evidence="1">
    <location>
        <begin position="60"/>
        <end position="79"/>
    </location>
</feature>
<gene>
    <name evidence="3" type="ORF">EC912_10324</name>
</gene>
<dbReference type="RefSeq" id="WP_132142955.1">
    <property type="nucleotide sequence ID" value="NZ_SMCS01000003.1"/>
</dbReference>
<proteinExistence type="predicted"/>
<dbReference type="AlphaFoldDB" id="A0A4R3YQ78"/>
<comment type="caution">
    <text evidence="3">The sequence shown here is derived from an EMBL/GenBank/DDBJ whole genome shotgun (WGS) entry which is preliminary data.</text>
</comment>
<dbReference type="OrthoDB" id="274718at2"/>
<keyword evidence="1" id="KW-0472">Membrane</keyword>
<dbReference type="Pfam" id="PF13387">
    <property type="entry name" value="Lnb_N"/>
    <property type="match status" value="1"/>
</dbReference>
<name>A0A4R3YQ78_9GAMM</name>